<accession>A0A518V827</accession>
<dbReference type="EMBL" id="CP033464">
    <property type="protein sequence ID" value="QDX93113.1"/>
    <property type="molecule type" value="Genomic_DNA"/>
</dbReference>
<sequence length="383" mass="43405">MKRKFYTLLVCCLLFSPSTVLGKIHSNIQKGTDKISPFTPGSLPHGGMSIIVKSSLDANFQSKITITGPEKWGQLIEARPRITSSEPEFIRATIYTEKNRYFYSDDQRLFEQNTNQEVLLTTSLRECLGKWVLLVERKHYGSPAPWKEVQQNFKRMSYGTVTDIETGEQFRVQRRAGSDHADVQPLTKQDTSIMKKIYQGKWSWKRRAILLTINGHHYAASMHGMPHGGDGIAGNQFDGHFCIHFLGSSTHKRHEPDAGHQFMIRKAAGTLFSALREASPLQVIDYYLTCLREEELLATCLVAGSPSSLAAVNGPMYVREPLHPLLDKMTADEQTSDMFSVTIPVQLSYIKKGKTHQGICYFTLVRGSQWERWRITEMEIAGE</sequence>
<dbReference type="OrthoDB" id="529831at2"/>
<dbReference type="Proteomes" id="UP000319432">
    <property type="component" value="Chromosome"/>
</dbReference>
<dbReference type="AlphaFoldDB" id="A0A518V827"/>
<feature type="signal peptide" evidence="1">
    <location>
        <begin position="1"/>
        <end position="22"/>
    </location>
</feature>
<feature type="chain" id="PRO_5021696605" evidence="1">
    <location>
        <begin position="23"/>
        <end position="383"/>
    </location>
</feature>
<keyword evidence="1" id="KW-0732">Signal</keyword>
<keyword evidence="3" id="KW-1185">Reference proteome</keyword>
<proteinExistence type="predicted"/>
<organism evidence="2 3">
    <name type="scientific">Brevibacillus laterosporus</name>
    <name type="common">Bacillus laterosporus</name>
    <dbReference type="NCBI Taxonomy" id="1465"/>
    <lineage>
        <taxon>Bacteria</taxon>
        <taxon>Bacillati</taxon>
        <taxon>Bacillota</taxon>
        <taxon>Bacilli</taxon>
        <taxon>Bacillales</taxon>
        <taxon>Paenibacillaceae</taxon>
        <taxon>Brevibacillus</taxon>
    </lineage>
</organism>
<gene>
    <name evidence="2" type="ORF">EEL30_12845</name>
</gene>
<evidence type="ECO:0000313" key="2">
    <source>
        <dbReference type="EMBL" id="QDX93113.1"/>
    </source>
</evidence>
<evidence type="ECO:0000256" key="1">
    <source>
        <dbReference type="SAM" id="SignalP"/>
    </source>
</evidence>
<protein>
    <submittedName>
        <fullName evidence="2">Uncharacterized protein</fullName>
    </submittedName>
</protein>
<name>A0A518V827_BRELA</name>
<evidence type="ECO:0000313" key="3">
    <source>
        <dbReference type="Proteomes" id="UP000319432"/>
    </source>
</evidence>
<reference evidence="2 3" key="1">
    <citation type="submission" date="2018-11" db="EMBL/GenBank/DDBJ databases">
        <title>Phylogenetic determinants of toxin gene distribution in genomes of Brevibacillus laterosporus.</title>
        <authorList>
            <person name="Glare T.R."/>
            <person name="Durrant A."/>
            <person name="Berry C."/>
            <person name="Palma L."/>
            <person name="Ormskirk M."/>
            <person name="Cox M.O."/>
        </authorList>
    </citation>
    <scope>NUCLEOTIDE SEQUENCE [LARGE SCALE GENOMIC DNA]</scope>
    <source>
        <strain evidence="2 3">1821L</strain>
    </source>
</reference>